<dbReference type="GO" id="GO:0005829">
    <property type="term" value="C:cytosol"/>
    <property type="evidence" value="ECO:0007669"/>
    <property type="project" value="TreeGrafter"/>
</dbReference>
<feature type="binding site" evidence="13">
    <location>
        <position position="36"/>
    </location>
    <ligand>
        <name>substrate</name>
    </ligand>
</feature>
<dbReference type="KEGG" id="fcz:IMF26_05355"/>
<evidence type="ECO:0000256" key="10">
    <source>
        <dbReference type="ARBA" id="ARBA00022777"/>
    </source>
</evidence>
<dbReference type="GO" id="GO:0006094">
    <property type="term" value="P:gluconeogenesis"/>
    <property type="evidence" value="ECO:0007669"/>
    <property type="project" value="TreeGrafter"/>
</dbReference>
<evidence type="ECO:0000256" key="3">
    <source>
        <dbReference type="ARBA" id="ARBA00008982"/>
    </source>
</evidence>
<reference evidence="17" key="2">
    <citation type="journal article" date="2023" name="Biology">
        <title>Prokaryotic Life Associated with Coal-Fire Gas Vents Revealed by Metagenomics.</title>
        <authorList>
            <person name="Kadnikov V.V."/>
            <person name="Mardanov A.V."/>
            <person name="Beletsky A.V."/>
            <person name="Karnachuk O.V."/>
            <person name="Ravin N.V."/>
        </authorList>
    </citation>
    <scope>NUCLEOTIDE SEQUENCE</scope>
    <source>
        <strain evidence="17">Bu02</strain>
    </source>
</reference>
<proteinExistence type="inferred from homology"/>
<dbReference type="GO" id="GO:0006096">
    <property type="term" value="P:glycolytic process"/>
    <property type="evidence" value="ECO:0007669"/>
    <property type="project" value="UniProtKB-UniRule"/>
</dbReference>
<comment type="caution">
    <text evidence="13">Lacks conserved residue(s) required for the propagation of feature annotation.</text>
</comment>
<dbReference type="FunFam" id="3.40.50.1260:FF:000006">
    <property type="entry name" value="Phosphoglycerate kinase"/>
    <property type="match status" value="1"/>
</dbReference>
<evidence type="ECO:0000256" key="1">
    <source>
        <dbReference type="ARBA" id="ARBA00000642"/>
    </source>
</evidence>
<dbReference type="GO" id="GO:0005524">
    <property type="term" value="F:ATP binding"/>
    <property type="evidence" value="ECO:0007669"/>
    <property type="project" value="UniProtKB-KW"/>
</dbReference>
<feature type="binding site" evidence="14">
    <location>
        <position position="36"/>
    </location>
    <ligand>
        <name>(2R)-3-phosphoglycerate</name>
        <dbReference type="ChEBI" id="CHEBI:58272"/>
    </ligand>
</feature>
<comment type="pathway">
    <text evidence="2 13">Carbohydrate degradation; glycolysis; pyruvate from D-glyceraldehyde 3-phosphate: step 2/5.</text>
</comment>
<evidence type="ECO:0000256" key="4">
    <source>
        <dbReference type="ARBA" id="ARBA00011245"/>
    </source>
</evidence>
<keyword evidence="9 13" id="KW-0547">Nucleotide-binding</keyword>
<dbReference type="PIRSF" id="PIRSF000724">
    <property type="entry name" value="Pgk"/>
    <property type="match status" value="1"/>
</dbReference>
<dbReference type="InterPro" id="IPR015824">
    <property type="entry name" value="Phosphoglycerate_kinase_N"/>
</dbReference>
<evidence type="ECO:0000256" key="6">
    <source>
        <dbReference type="ARBA" id="ARBA00016471"/>
    </source>
</evidence>
<evidence type="ECO:0000256" key="16">
    <source>
        <dbReference type="RuleBase" id="RU000532"/>
    </source>
</evidence>
<dbReference type="EMBL" id="CP062796">
    <property type="protein sequence ID" value="QUL99466.1"/>
    <property type="molecule type" value="Genomic_DNA"/>
</dbReference>
<feature type="binding site" evidence="14">
    <location>
        <position position="151"/>
    </location>
    <ligand>
        <name>(2R)-3-phosphoglycerate</name>
        <dbReference type="ChEBI" id="CHEBI:58272"/>
    </ligand>
</feature>
<dbReference type="Gene3D" id="3.40.50.1260">
    <property type="entry name" value="Phosphoglycerate kinase, N-terminal domain"/>
    <property type="match status" value="2"/>
</dbReference>
<accession>A0AAT9LEL8</accession>
<evidence type="ECO:0000256" key="12">
    <source>
        <dbReference type="ARBA" id="ARBA00023152"/>
    </source>
</evidence>
<keyword evidence="12 13" id="KW-0324">Glycolysis</keyword>
<dbReference type="GO" id="GO:0004618">
    <property type="term" value="F:phosphoglycerate kinase activity"/>
    <property type="evidence" value="ECO:0007669"/>
    <property type="project" value="UniProtKB-UniRule"/>
</dbReference>
<feature type="binding site" evidence="13 15">
    <location>
        <position position="323"/>
    </location>
    <ligand>
        <name>ATP</name>
        <dbReference type="ChEBI" id="CHEBI:30616"/>
    </ligand>
</feature>
<comment type="subunit">
    <text evidence="4 13">Monomer.</text>
</comment>
<comment type="similarity">
    <text evidence="3 13 16">Belongs to the phosphoglycerate kinase family.</text>
</comment>
<comment type="catalytic activity">
    <reaction evidence="1 13 16">
        <text>(2R)-3-phosphoglycerate + ATP = (2R)-3-phospho-glyceroyl phosphate + ADP</text>
        <dbReference type="Rhea" id="RHEA:14801"/>
        <dbReference type="ChEBI" id="CHEBI:30616"/>
        <dbReference type="ChEBI" id="CHEBI:57604"/>
        <dbReference type="ChEBI" id="CHEBI:58272"/>
        <dbReference type="ChEBI" id="CHEBI:456216"/>
        <dbReference type="EC" id="2.7.2.3"/>
    </reaction>
</comment>
<dbReference type="HAMAP" id="MF_00145">
    <property type="entry name" value="Phosphoglyc_kinase"/>
    <property type="match status" value="1"/>
</dbReference>
<evidence type="ECO:0000256" key="8">
    <source>
        <dbReference type="ARBA" id="ARBA00022679"/>
    </source>
</evidence>
<evidence type="ECO:0000256" key="9">
    <source>
        <dbReference type="ARBA" id="ARBA00022741"/>
    </source>
</evidence>
<evidence type="ECO:0000256" key="5">
    <source>
        <dbReference type="ARBA" id="ARBA00013061"/>
    </source>
</evidence>
<keyword evidence="7 13" id="KW-0963">Cytoplasm</keyword>
<dbReference type="FunFam" id="3.40.50.1260:FF:000031">
    <property type="entry name" value="Phosphoglycerate kinase 1"/>
    <property type="match status" value="1"/>
</dbReference>
<protein>
    <recommendedName>
        <fullName evidence="6 13">Phosphoglycerate kinase</fullName>
        <ecNumber evidence="5 13">2.7.2.3</ecNumber>
    </recommendedName>
</protein>
<evidence type="ECO:0000256" key="7">
    <source>
        <dbReference type="ARBA" id="ARBA00022490"/>
    </source>
</evidence>
<dbReference type="Pfam" id="PF00162">
    <property type="entry name" value="PGK"/>
    <property type="match status" value="1"/>
</dbReference>
<dbReference type="PANTHER" id="PTHR11406:SF23">
    <property type="entry name" value="PHOSPHOGLYCERATE KINASE 1, CHLOROPLASTIC-RELATED"/>
    <property type="match status" value="1"/>
</dbReference>
<evidence type="ECO:0000256" key="14">
    <source>
        <dbReference type="PIRSR" id="PIRSR000724-1"/>
    </source>
</evidence>
<dbReference type="AlphaFoldDB" id="A0AAT9LEL8"/>
<evidence type="ECO:0000256" key="11">
    <source>
        <dbReference type="ARBA" id="ARBA00022840"/>
    </source>
</evidence>
<sequence length="393" mass="42128">MAKATIRDVDVSGKRCFCRVDYNVPLKGTEITDDTRIRASLPTIQYLIDHDAKVILASHLGRPKGKVVEELRLNPVAKRLSELLGKQVLKLDDCVGQEVAAKVAAMKPKDVILLENVRFYPEEEKNDREFARKLASLGDIFVNDAFGTAHRAHASTAGIAEFIPGYAGFLMEKEISALSKLLENPDRPFTAVIGGAKVSDKLGILKNLIDRVDAILIGGGMANTFLLSQGYDVGTSLAEPDKVGEAREIVEKARRAGKTILLPEDVVVAEKPEVGVPVKVVSVDSIPSGMMALDIGPKTRKAFSEQISRSRTVFWNGPMGVFEVEPFRGGTLEIAGAMAAVRGFTVVGGGDSLSAVEMSGLSSKISHLSTGGGASLEFLEGRELPGVACLRDV</sequence>
<dbReference type="CDD" id="cd00318">
    <property type="entry name" value="Phosphoglycerate_kinase"/>
    <property type="match status" value="1"/>
</dbReference>
<keyword evidence="11 13" id="KW-0067">ATP-binding</keyword>
<keyword evidence="8 13" id="KW-0808">Transferase</keyword>
<keyword evidence="10 13" id="KW-0418">Kinase</keyword>
<name>A0AAT9LEL8_9FIRM</name>
<feature type="binding site" evidence="13 15">
    <location>
        <begin position="349"/>
        <end position="352"/>
    </location>
    <ligand>
        <name>ATP</name>
        <dbReference type="ChEBI" id="CHEBI:30616"/>
    </ligand>
</feature>
<dbReference type="EC" id="2.7.2.3" evidence="5 13"/>
<evidence type="ECO:0000256" key="15">
    <source>
        <dbReference type="PIRSR" id="PIRSR000724-2"/>
    </source>
</evidence>
<feature type="binding site" evidence="13">
    <location>
        <position position="151"/>
    </location>
    <ligand>
        <name>substrate</name>
    </ligand>
</feature>
<feature type="binding site" evidence="13">
    <location>
        <position position="118"/>
    </location>
    <ligand>
        <name>substrate</name>
    </ligand>
</feature>
<evidence type="ECO:0000313" key="17">
    <source>
        <dbReference type="EMBL" id="QUL99466.1"/>
    </source>
</evidence>
<comment type="subcellular location">
    <subcellularLocation>
        <location evidence="13">Cytoplasm</location>
    </subcellularLocation>
</comment>
<feature type="binding site" evidence="13 14">
    <location>
        <begin position="59"/>
        <end position="62"/>
    </location>
    <ligand>
        <name>substrate</name>
    </ligand>
</feature>
<dbReference type="GO" id="GO:0043531">
    <property type="term" value="F:ADP binding"/>
    <property type="evidence" value="ECO:0007669"/>
    <property type="project" value="TreeGrafter"/>
</dbReference>
<dbReference type="InterPro" id="IPR001576">
    <property type="entry name" value="Phosphoglycerate_kinase"/>
</dbReference>
<dbReference type="PANTHER" id="PTHR11406">
    <property type="entry name" value="PHOSPHOGLYCERATE KINASE"/>
    <property type="match status" value="1"/>
</dbReference>
<dbReference type="InterPro" id="IPR036043">
    <property type="entry name" value="Phosphoglycerate_kinase_sf"/>
</dbReference>
<evidence type="ECO:0000256" key="13">
    <source>
        <dbReference type="HAMAP-Rule" id="MF_00145"/>
    </source>
</evidence>
<organism evidence="17">
    <name type="scientific">Candidatus Fermentithermobacillus carboniphilus</name>
    <dbReference type="NCBI Taxonomy" id="3085328"/>
    <lineage>
        <taxon>Bacteria</taxon>
        <taxon>Bacillati</taxon>
        <taxon>Bacillota</taxon>
        <taxon>Candidatus Fermentithermobacillia</taxon>
        <taxon>Candidatus Fermentithermobacillales</taxon>
        <taxon>Candidatus Fermentithermobacillaceae</taxon>
        <taxon>Candidatus Fermentithermobacillus</taxon>
    </lineage>
</organism>
<evidence type="ECO:0000256" key="2">
    <source>
        <dbReference type="ARBA" id="ARBA00004838"/>
    </source>
</evidence>
<gene>
    <name evidence="13" type="primary">pgk</name>
    <name evidence="17" type="ORF">IMF26_05355</name>
</gene>
<dbReference type="SUPFAM" id="SSF53748">
    <property type="entry name" value="Phosphoglycerate kinase"/>
    <property type="match status" value="1"/>
</dbReference>
<reference evidence="17" key="1">
    <citation type="submission" date="2020-10" db="EMBL/GenBank/DDBJ databases">
        <authorList>
            <person name="Kadnikov V."/>
            <person name="Beletsky A.V."/>
            <person name="Mardanov A.V."/>
            <person name="Karnachuk O.V."/>
            <person name="Ravin N.V."/>
        </authorList>
    </citation>
    <scope>NUCLEOTIDE SEQUENCE</scope>
    <source>
        <strain evidence="17">Bu02</strain>
    </source>
</reference>
<feature type="binding site" evidence="13 15">
    <location>
        <position position="201"/>
    </location>
    <ligand>
        <name>ATP</name>
        <dbReference type="ChEBI" id="CHEBI:30616"/>
    </ligand>
</feature>
<feature type="binding site" evidence="14">
    <location>
        <position position="118"/>
    </location>
    <ligand>
        <name>(2R)-3-phosphoglycerate</name>
        <dbReference type="ChEBI" id="CHEBI:58272"/>
    </ligand>
</feature>
<dbReference type="PRINTS" id="PR00477">
    <property type="entry name" value="PHGLYCKINASE"/>
</dbReference>
<feature type="binding site" evidence="13 14">
    <location>
        <begin position="21"/>
        <end position="23"/>
    </location>
    <ligand>
        <name>substrate</name>
    </ligand>
</feature>